<accession>A0A4T0I7C8</accession>
<evidence type="ECO:0008006" key="5">
    <source>
        <dbReference type="Google" id="ProtNLM"/>
    </source>
</evidence>
<comment type="caution">
    <text evidence="3">The sequence shown here is derived from an EMBL/GenBank/DDBJ whole genome shotgun (WGS) entry which is preliminary data.</text>
</comment>
<organism evidence="3 4">
    <name type="scientific">Wallemia ichthyophaga</name>
    <dbReference type="NCBI Taxonomy" id="245174"/>
    <lineage>
        <taxon>Eukaryota</taxon>
        <taxon>Fungi</taxon>
        <taxon>Dikarya</taxon>
        <taxon>Basidiomycota</taxon>
        <taxon>Wallemiomycotina</taxon>
        <taxon>Wallemiomycetes</taxon>
        <taxon>Wallemiales</taxon>
        <taxon>Wallemiaceae</taxon>
        <taxon>Wallemia</taxon>
    </lineage>
</organism>
<evidence type="ECO:0000256" key="2">
    <source>
        <dbReference type="SAM" id="SignalP"/>
    </source>
</evidence>
<dbReference type="EMBL" id="SPOF01000016">
    <property type="protein sequence ID" value="TIB13042.1"/>
    <property type="molecule type" value="Genomic_DNA"/>
</dbReference>
<gene>
    <name evidence="3" type="ORF">E3P90_01804</name>
</gene>
<feature type="chain" id="PRO_5030101517" description="Immunoreactive mannoprotein MP88" evidence="2">
    <location>
        <begin position="19"/>
        <end position="336"/>
    </location>
</feature>
<proteinExistence type="predicted"/>
<evidence type="ECO:0000313" key="4">
    <source>
        <dbReference type="Proteomes" id="UP000306954"/>
    </source>
</evidence>
<sequence length="336" mass="35421">MRYLSAALLALSLTAVSAQDVNSSQDGVLATGTMGSTNPPSPTMKAGDAGSNARLLSVNSIDDFCIFGPKEANKTIGDTEEEQVAWCTQPRNDARLIPDGTFTGVHFITTPFYVQVVGWGDLTKIGLQDADYGGELDPHGATGEGNPIGGNVTSNVSGTDENYAEWMEFISYEQFCLRVCTAGNDTWDAATMCEHKLDEMGCGFIMPGDYEQKDVFQSCDADAAYPPGMFSVAGDGDNSFSSFAQRYTGTLTQEGQQTVYTIGDTATPSSAQMTPSSSNCRTQSSLNAAQQPTSTSSNEGDEGSKGQSQDDDSAAATLQLVSAWSIAVIAVIAVLL</sequence>
<keyword evidence="2" id="KW-0732">Signal</keyword>
<feature type="region of interest" description="Disordered" evidence="1">
    <location>
        <begin position="266"/>
        <end position="311"/>
    </location>
</feature>
<name>A0A4T0I7C8_WALIC</name>
<dbReference type="Proteomes" id="UP000306954">
    <property type="component" value="Unassembled WGS sequence"/>
</dbReference>
<protein>
    <recommendedName>
        <fullName evidence="5">Immunoreactive mannoprotein MP88</fullName>
    </recommendedName>
</protein>
<evidence type="ECO:0000256" key="1">
    <source>
        <dbReference type="SAM" id="MobiDB-lite"/>
    </source>
</evidence>
<evidence type="ECO:0000313" key="3">
    <source>
        <dbReference type="EMBL" id="TIB13042.1"/>
    </source>
</evidence>
<dbReference type="AlphaFoldDB" id="A0A4T0I7C8"/>
<reference evidence="3 4" key="1">
    <citation type="submission" date="2019-03" db="EMBL/GenBank/DDBJ databases">
        <title>Sequencing 23 genomes of Wallemia ichthyophaga.</title>
        <authorList>
            <person name="Gostincar C."/>
        </authorList>
    </citation>
    <scope>NUCLEOTIDE SEQUENCE [LARGE SCALE GENOMIC DNA]</scope>
    <source>
        <strain evidence="3 4">EXF-8621</strain>
    </source>
</reference>
<feature type="compositionally biased region" description="Polar residues" evidence="1">
    <location>
        <begin position="266"/>
        <end position="298"/>
    </location>
</feature>
<feature type="signal peptide" evidence="2">
    <location>
        <begin position="1"/>
        <end position="18"/>
    </location>
</feature>